<evidence type="ECO:0000313" key="2">
    <source>
        <dbReference type="Proteomes" id="UP001148838"/>
    </source>
</evidence>
<accession>A0ABQ8TB60</accession>
<gene>
    <name evidence="1" type="ORF">ANN_04772</name>
</gene>
<comment type="caution">
    <text evidence="1">The sequence shown here is derived from an EMBL/GenBank/DDBJ whole genome shotgun (WGS) entry which is preliminary data.</text>
</comment>
<dbReference type="EMBL" id="JAJSOF020000013">
    <property type="protein sequence ID" value="KAJ4443122.1"/>
    <property type="molecule type" value="Genomic_DNA"/>
</dbReference>
<proteinExistence type="predicted"/>
<evidence type="ECO:0000313" key="1">
    <source>
        <dbReference type="EMBL" id="KAJ4443122.1"/>
    </source>
</evidence>
<dbReference type="Proteomes" id="UP001148838">
    <property type="component" value="Unassembled WGS sequence"/>
</dbReference>
<organism evidence="1 2">
    <name type="scientific">Periplaneta americana</name>
    <name type="common">American cockroach</name>
    <name type="synonym">Blatta americana</name>
    <dbReference type="NCBI Taxonomy" id="6978"/>
    <lineage>
        <taxon>Eukaryota</taxon>
        <taxon>Metazoa</taxon>
        <taxon>Ecdysozoa</taxon>
        <taxon>Arthropoda</taxon>
        <taxon>Hexapoda</taxon>
        <taxon>Insecta</taxon>
        <taxon>Pterygota</taxon>
        <taxon>Neoptera</taxon>
        <taxon>Polyneoptera</taxon>
        <taxon>Dictyoptera</taxon>
        <taxon>Blattodea</taxon>
        <taxon>Blattoidea</taxon>
        <taxon>Blattidae</taxon>
        <taxon>Blattinae</taxon>
        <taxon>Periplaneta</taxon>
    </lineage>
</organism>
<reference evidence="1 2" key="1">
    <citation type="journal article" date="2022" name="Allergy">
        <title>Genome assembly and annotation of Periplaneta americana reveal a comprehensive cockroach allergen profile.</title>
        <authorList>
            <person name="Wang L."/>
            <person name="Xiong Q."/>
            <person name="Saelim N."/>
            <person name="Wang L."/>
            <person name="Nong W."/>
            <person name="Wan A.T."/>
            <person name="Shi M."/>
            <person name="Liu X."/>
            <person name="Cao Q."/>
            <person name="Hui J.H.L."/>
            <person name="Sookrung N."/>
            <person name="Leung T.F."/>
            <person name="Tungtrongchitr A."/>
            <person name="Tsui S.K.W."/>
        </authorList>
    </citation>
    <scope>NUCLEOTIDE SEQUENCE [LARGE SCALE GENOMIC DNA]</scope>
    <source>
        <strain evidence="1">PWHHKU_190912</strain>
    </source>
</reference>
<name>A0ABQ8TB60_PERAM</name>
<sequence length="226" mass="26528">MDVSKVEHRSYMKIAVLRGINARQCHSELREVLYDSVLEHSPYSPDLSPLHMEFYRFTDSSPYENARLLNWNSTYTSVHHSNMIKHQKMFISRFTHKAVHFISCKTFGLSGDVLICSSSWKRRYFHRPATLAPLSCLHTHVKTDSNATTAFRKCLYMIRICVQNRLLLSGDYSKKISLMIAFQVMLRFINFRETGSVRDKKRIRRRTVLNEAVRNDIGHRLENSLR</sequence>
<keyword evidence="2" id="KW-1185">Reference proteome</keyword>
<protein>
    <submittedName>
        <fullName evidence="1">Uncharacterized protein</fullName>
    </submittedName>
</protein>